<accession>A0A6G1GNM8</accession>
<protein>
    <submittedName>
        <fullName evidence="2">Uncharacterized protein</fullName>
    </submittedName>
</protein>
<keyword evidence="1" id="KW-0732">Signal</keyword>
<sequence length="109" mass="11667">MVNLLSCGLALLATTVLTASSMPLDIPEAALVKKLGFADPTVIAAVQPSNPEKRLQCDDPYHWAEVTMNGGQVYELCVPCYLCMIFVGAVDNAIEWIGLGNGTTATMYE</sequence>
<proteinExistence type="predicted"/>
<dbReference type="EMBL" id="ML977185">
    <property type="protein sequence ID" value="KAF1982359.1"/>
    <property type="molecule type" value="Genomic_DNA"/>
</dbReference>
<gene>
    <name evidence="2" type="ORF">K402DRAFT_397622</name>
</gene>
<organism evidence="2 3">
    <name type="scientific">Aulographum hederae CBS 113979</name>
    <dbReference type="NCBI Taxonomy" id="1176131"/>
    <lineage>
        <taxon>Eukaryota</taxon>
        <taxon>Fungi</taxon>
        <taxon>Dikarya</taxon>
        <taxon>Ascomycota</taxon>
        <taxon>Pezizomycotina</taxon>
        <taxon>Dothideomycetes</taxon>
        <taxon>Pleosporomycetidae</taxon>
        <taxon>Aulographales</taxon>
        <taxon>Aulographaceae</taxon>
    </lineage>
</organism>
<dbReference type="AlphaFoldDB" id="A0A6G1GNM8"/>
<evidence type="ECO:0000313" key="3">
    <source>
        <dbReference type="Proteomes" id="UP000800041"/>
    </source>
</evidence>
<feature type="signal peptide" evidence="1">
    <location>
        <begin position="1"/>
        <end position="21"/>
    </location>
</feature>
<evidence type="ECO:0000256" key="1">
    <source>
        <dbReference type="SAM" id="SignalP"/>
    </source>
</evidence>
<keyword evidence="3" id="KW-1185">Reference proteome</keyword>
<name>A0A6G1GNM8_9PEZI</name>
<dbReference type="Proteomes" id="UP000800041">
    <property type="component" value="Unassembled WGS sequence"/>
</dbReference>
<evidence type="ECO:0000313" key="2">
    <source>
        <dbReference type="EMBL" id="KAF1982359.1"/>
    </source>
</evidence>
<reference evidence="2" key="1">
    <citation type="journal article" date="2020" name="Stud. Mycol.">
        <title>101 Dothideomycetes genomes: a test case for predicting lifestyles and emergence of pathogens.</title>
        <authorList>
            <person name="Haridas S."/>
            <person name="Albert R."/>
            <person name="Binder M."/>
            <person name="Bloem J."/>
            <person name="Labutti K."/>
            <person name="Salamov A."/>
            <person name="Andreopoulos B."/>
            <person name="Baker S."/>
            <person name="Barry K."/>
            <person name="Bills G."/>
            <person name="Bluhm B."/>
            <person name="Cannon C."/>
            <person name="Castanera R."/>
            <person name="Culley D."/>
            <person name="Daum C."/>
            <person name="Ezra D."/>
            <person name="Gonzalez J."/>
            <person name="Henrissat B."/>
            <person name="Kuo A."/>
            <person name="Liang C."/>
            <person name="Lipzen A."/>
            <person name="Lutzoni F."/>
            <person name="Magnuson J."/>
            <person name="Mondo S."/>
            <person name="Nolan M."/>
            <person name="Ohm R."/>
            <person name="Pangilinan J."/>
            <person name="Park H.-J."/>
            <person name="Ramirez L."/>
            <person name="Alfaro M."/>
            <person name="Sun H."/>
            <person name="Tritt A."/>
            <person name="Yoshinaga Y."/>
            <person name="Zwiers L.-H."/>
            <person name="Turgeon B."/>
            <person name="Goodwin S."/>
            <person name="Spatafora J."/>
            <person name="Crous P."/>
            <person name="Grigoriev I."/>
        </authorList>
    </citation>
    <scope>NUCLEOTIDE SEQUENCE</scope>
    <source>
        <strain evidence="2">CBS 113979</strain>
    </source>
</reference>
<feature type="chain" id="PRO_5026051746" evidence="1">
    <location>
        <begin position="22"/>
        <end position="109"/>
    </location>
</feature>